<dbReference type="Gene3D" id="3.30.1980.10">
    <property type="entry name" value="Hypothetical protein YunC"/>
    <property type="match status" value="1"/>
</dbReference>
<sequence length="104" mass="10913">MVNVMPLQIGDWTAIGVEVLLPKTTLLAVTAGQGYIMCGALDVQLLNERLKDRAIIAGRAVGVKTIEQLLDAPLESVTDAAQALGITVGMRGRDAVKLMAQAAV</sequence>
<evidence type="ECO:0000313" key="1">
    <source>
        <dbReference type="EMBL" id="RED87829.1"/>
    </source>
</evidence>
<proteinExistence type="predicted"/>
<dbReference type="SUPFAM" id="SSF102891">
    <property type="entry name" value="Hypothetical protein Ta1206"/>
    <property type="match status" value="1"/>
</dbReference>
<dbReference type="InterPro" id="IPR014931">
    <property type="entry name" value="DUF1805"/>
</dbReference>
<dbReference type="EMBL" id="QRDZ01000002">
    <property type="protein sequence ID" value="RED87829.1"/>
    <property type="molecule type" value="Genomic_DNA"/>
</dbReference>
<dbReference type="InterPro" id="IPR036493">
    <property type="entry name" value="YunC_sf"/>
</dbReference>
<dbReference type="Pfam" id="PF08827">
    <property type="entry name" value="DUF1805"/>
    <property type="match status" value="1"/>
</dbReference>
<dbReference type="OrthoDB" id="2641826at2"/>
<reference evidence="1 2" key="1">
    <citation type="submission" date="2018-07" db="EMBL/GenBank/DDBJ databases">
        <title>Genomic Encyclopedia of Type Strains, Phase III (KMG-III): the genomes of soil and plant-associated and newly described type strains.</title>
        <authorList>
            <person name="Whitman W."/>
        </authorList>
    </citation>
    <scope>NUCLEOTIDE SEQUENCE [LARGE SCALE GENOMIC DNA]</scope>
    <source>
        <strain evidence="1 2">CECT 7287</strain>
    </source>
</reference>
<dbReference type="RefSeq" id="WP_116059213.1">
    <property type="nucleotide sequence ID" value="NZ_QRDZ01000002.1"/>
</dbReference>
<dbReference type="AlphaFoldDB" id="A0A3D9KMS2"/>
<dbReference type="Proteomes" id="UP000256977">
    <property type="component" value="Unassembled WGS sequence"/>
</dbReference>
<comment type="caution">
    <text evidence="1">The sequence shown here is derived from an EMBL/GenBank/DDBJ whole genome shotgun (WGS) entry which is preliminary data.</text>
</comment>
<protein>
    <submittedName>
        <fullName evidence="1">Uncharacterized protein YunC (DUF1805 family)</fullName>
    </submittedName>
</protein>
<accession>A0A3D9KMS2</accession>
<keyword evidence="2" id="KW-1185">Reference proteome</keyword>
<name>A0A3D9KMS2_9BACL</name>
<gene>
    <name evidence="1" type="ORF">DFP98_102311</name>
</gene>
<organism evidence="1 2">
    <name type="scientific">Cohnella phaseoli</name>
    <dbReference type="NCBI Taxonomy" id="456490"/>
    <lineage>
        <taxon>Bacteria</taxon>
        <taxon>Bacillati</taxon>
        <taxon>Bacillota</taxon>
        <taxon>Bacilli</taxon>
        <taxon>Bacillales</taxon>
        <taxon>Paenibacillaceae</taxon>
        <taxon>Cohnella</taxon>
    </lineage>
</organism>
<evidence type="ECO:0000313" key="2">
    <source>
        <dbReference type="Proteomes" id="UP000256977"/>
    </source>
</evidence>